<dbReference type="GO" id="GO:0098609">
    <property type="term" value="P:cell-cell adhesion"/>
    <property type="evidence" value="ECO:0007669"/>
    <property type="project" value="TreeGrafter"/>
</dbReference>
<dbReference type="EMBL" id="CACVKT020002597">
    <property type="protein sequence ID" value="CAC5378823.1"/>
    <property type="molecule type" value="Genomic_DNA"/>
</dbReference>
<dbReference type="InterPro" id="IPR007110">
    <property type="entry name" value="Ig-like_dom"/>
</dbReference>
<dbReference type="Gene3D" id="2.60.40.10">
    <property type="entry name" value="Immunoglobulins"/>
    <property type="match status" value="1"/>
</dbReference>
<organism evidence="8 9">
    <name type="scientific">Mytilus coruscus</name>
    <name type="common">Sea mussel</name>
    <dbReference type="NCBI Taxonomy" id="42192"/>
    <lineage>
        <taxon>Eukaryota</taxon>
        <taxon>Metazoa</taxon>
        <taxon>Spiralia</taxon>
        <taxon>Lophotrochozoa</taxon>
        <taxon>Mollusca</taxon>
        <taxon>Bivalvia</taxon>
        <taxon>Autobranchia</taxon>
        <taxon>Pteriomorphia</taxon>
        <taxon>Mytilida</taxon>
        <taxon>Mytiloidea</taxon>
        <taxon>Mytilidae</taxon>
        <taxon>Mytilinae</taxon>
        <taxon>Mytilus</taxon>
    </lineage>
</organism>
<feature type="domain" description="Ig-like" evidence="7">
    <location>
        <begin position="111"/>
        <end position="195"/>
    </location>
</feature>
<protein>
    <submittedName>
        <fullName evidence="8">CNTN1</fullName>
    </submittedName>
</protein>
<dbReference type="PANTHER" id="PTHR11640:SF31">
    <property type="entry name" value="IRREGULAR CHIASM C-ROUGHEST PROTEIN-RELATED"/>
    <property type="match status" value="1"/>
</dbReference>
<dbReference type="InterPro" id="IPR051275">
    <property type="entry name" value="Cell_adhesion_signaling"/>
</dbReference>
<gene>
    <name evidence="8" type="ORF">MCOR_14962</name>
</gene>
<feature type="transmembrane region" description="Helical" evidence="6">
    <location>
        <begin position="310"/>
        <end position="333"/>
    </location>
</feature>
<keyword evidence="6" id="KW-1133">Transmembrane helix</keyword>
<accession>A0A6J8B5N5</accession>
<evidence type="ECO:0000256" key="6">
    <source>
        <dbReference type="SAM" id="Phobius"/>
    </source>
</evidence>
<keyword evidence="5" id="KW-0393">Immunoglobulin domain</keyword>
<reference evidence="8 9" key="1">
    <citation type="submission" date="2020-06" db="EMBL/GenBank/DDBJ databases">
        <authorList>
            <person name="Li R."/>
            <person name="Bekaert M."/>
        </authorList>
    </citation>
    <scope>NUCLEOTIDE SEQUENCE [LARGE SCALE GENOMIC DNA]</scope>
    <source>
        <strain evidence="9">wild</strain>
    </source>
</reference>
<dbReference type="GO" id="GO:0050839">
    <property type="term" value="F:cell adhesion molecule binding"/>
    <property type="evidence" value="ECO:0007669"/>
    <property type="project" value="TreeGrafter"/>
</dbReference>
<dbReference type="OrthoDB" id="6143670at2759"/>
<dbReference type="Proteomes" id="UP000507470">
    <property type="component" value="Unassembled WGS sequence"/>
</dbReference>
<feature type="domain" description="Ig-like" evidence="7">
    <location>
        <begin position="199"/>
        <end position="277"/>
    </location>
</feature>
<dbReference type="GO" id="GO:0005911">
    <property type="term" value="C:cell-cell junction"/>
    <property type="evidence" value="ECO:0007669"/>
    <property type="project" value="TreeGrafter"/>
</dbReference>
<dbReference type="InterPro" id="IPR036179">
    <property type="entry name" value="Ig-like_dom_sf"/>
</dbReference>
<evidence type="ECO:0000256" key="1">
    <source>
        <dbReference type="ARBA" id="ARBA00004479"/>
    </source>
</evidence>
<dbReference type="InterPro" id="IPR013783">
    <property type="entry name" value="Ig-like_fold"/>
</dbReference>
<proteinExistence type="predicted"/>
<evidence type="ECO:0000256" key="4">
    <source>
        <dbReference type="ARBA" id="ARBA00023180"/>
    </source>
</evidence>
<name>A0A6J8B5N5_MYTCO</name>
<dbReference type="SUPFAM" id="SSF48726">
    <property type="entry name" value="Immunoglobulin"/>
    <property type="match status" value="2"/>
</dbReference>
<dbReference type="PANTHER" id="PTHR11640">
    <property type="entry name" value="NEPHRIN"/>
    <property type="match status" value="1"/>
</dbReference>
<dbReference type="AlphaFoldDB" id="A0A6J8B5N5"/>
<evidence type="ECO:0000259" key="7">
    <source>
        <dbReference type="PROSITE" id="PS50835"/>
    </source>
</evidence>
<dbReference type="PROSITE" id="PS50835">
    <property type="entry name" value="IG_LIKE"/>
    <property type="match status" value="2"/>
</dbReference>
<keyword evidence="6" id="KW-0812">Transmembrane</keyword>
<keyword evidence="3" id="KW-1015">Disulfide bond</keyword>
<dbReference type="CDD" id="cd00096">
    <property type="entry name" value="Ig"/>
    <property type="match status" value="1"/>
</dbReference>
<evidence type="ECO:0000256" key="5">
    <source>
        <dbReference type="ARBA" id="ARBA00023319"/>
    </source>
</evidence>
<evidence type="ECO:0000313" key="9">
    <source>
        <dbReference type="Proteomes" id="UP000507470"/>
    </source>
</evidence>
<comment type="subcellular location">
    <subcellularLocation>
        <location evidence="1">Membrane</location>
        <topology evidence="1">Single-pass type I membrane protein</topology>
    </subcellularLocation>
</comment>
<keyword evidence="2 6" id="KW-0472">Membrane</keyword>
<keyword evidence="9" id="KW-1185">Reference proteome</keyword>
<evidence type="ECO:0000256" key="3">
    <source>
        <dbReference type="ARBA" id="ARBA00023157"/>
    </source>
</evidence>
<dbReference type="GO" id="GO:0005886">
    <property type="term" value="C:plasma membrane"/>
    <property type="evidence" value="ECO:0007669"/>
    <property type="project" value="TreeGrafter"/>
</dbReference>
<keyword evidence="4" id="KW-0325">Glycoprotein</keyword>
<evidence type="ECO:0000256" key="2">
    <source>
        <dbReference type="ARBA" id="ARBA00023136"/>
    </source>
</evidence>
<sequence>MHTYALKLSKTSEFSERISNSYPSYSTVTGPFLPSLTTKGEDVTSPYTDGYILNPELNKTKFMVVGSYNNNECNLKIMHFSREEDGIYRCTFEVMETVYINVYDVVVKNTPYINIAITPKKPNTIEGRNGIICCNVESYSPVMFTELMKNNEKLQIKSGIKNCLAFSPFHRNDSGHYTCFAKNSDGRSNSSIELKILYPPNVTVSYTLGTTYIDFTCDAAGEPNNYTFLSWKHESEYQEHIRFFNGTTHGTLRVKRTNNFVNQYKDSGYYICRVLNGIPDIKGKKIQEGKTYLPFADSNRKPQRYSASCWQIMGSLFGGSLFFSICWNIYCFLRRKKNSGIDTNIPLEVQYDEIGNVNFTSANIQVLRNNTQESVSSVDLPALEEINNTLSLEKSSSSDSSVQSQSISLLSGDGYEHPYQTVDPENIGMHPYSTVWSNLYQNTAVFPNQIMNKYAKERDPWVIIYKKNIRNIEVECDF</sequence>
<evidence type="ECO:0000313" key="8">
    <source>
        <dbReference type="EMBL" id="CAC5378823.1"/>
    </source>
</evidence>